<dbReference type="EMBL" id="QWIP01000386">
    <property type="protein sequence ID" value="RMY64755.1"/>
    <property type="molecule type" value="Genomic_DNA"/>
</dbReference>
<comment type="caution">
    <text evidence="4">The sequence shown here is derived from an EMBL/GenBank/DDBJ whole genome shotgun (WGS) entry which is preliminary data.</text>
</comment>
<dbReference type="PANTHER" id="PTHR47789:SF1">
    <property type="entry name" value="LAS SEVENTEEN-BINDING PROTEIN 5"/>
    <property type="match status" value="1"/>
</dbReference>
<organism evidence="4 5">
    <name type="scientific">Hortaea werneckii</name>
    <name type="common">Black yeast</name>
    <name type="synonym">Cladosporium werneckii</name>
    <dbReference type="NCBI Taxonomy" id="91943"/>
    <lineage>
        <taxon>Eukaryota</taxon>
        <taxon>Fungi</taxon>
        <taxon>Dikarya</taxon>
        <taxon>Ascomycota</taxon>
        <taxon>Pezizomycotina</taxon>
        <taxon>Dothideomycetes</taxon>
        <taxon>Dothideomycetidae</taxon>
        <taxon>Mycosphaerellales</taxon>
        <taxon>Teratosphaeriaceae</taxon>
        <taxon>Hortaea</taxon>
    </lineage>
</organism>
<dbReference type="InterPro" id="IPR044103">
    <property type="entry name" value="GAT_LSB5"/>
</dbReference>
<dbReference type="Pfam" id="PF00790">
    <property type="entry name" value="VHS"/>
    <property type="match status" value="1"/>
</dbReference>
<dbReference type="SMART" id="SM00288">
    <property type="entry name" value="VHS"/>
    <property type="match status" value="1"/>
</dbReference>
<feature type="region of interest" description="Disordered" evidence="2">
    <location>
        <begin position="320"/>
        <end position="422"/>
    </location>
</feature>
<feature type="compositionally biased region" description="Polar residues" evidence="2">
    <location>
        <begin position="175"/>
        <end position="187"/>
    </location>
</feature>
<dbReference type="Proteomes" id="UP000269276">
    <property type="component" value="Unassembled WGS sequence"/>
</dbReference>
<dbReference type="InterPro" id="IPR008942">
    <property type="entry name" value="ENTH_VHS"/>
</dbReference>
<evidence type="ECO:0000313" key="4">
    <source>
        <dbReference type="EMBL" id="RMY64755.1"/>
    </source>
</evidence>
<feature type="compositionally biased region" description="Acidic residues" evidence="2">
    <location>
        <begin position="396"/>
        <end position="406"/>
    </location>
</feature>
<comment type="subunit">
    <text evidence="1">Component of the ESCRT-0 complex composed of HSE1 and VPS27.</text>
</comment>
<protein>
    <recommendedName>
        <fullName evidence="3">VHS domain-containing protein</fullName>
    </recommendedName>
</protein>
<feature type="compositionally biased region" description="Polar residues" evidence="2">
    <location>
        <begin position="647"/>
        <end position="658"/>
    </location>
</feature>
<dbReference type="GO" id="GO:0006897">
    <property type="term" value="P:endocytosis"/>
    <property type="evidence" value="ECO:0007669"/>
    <property type="project" value="InterPro"/>
</dbReference>
<feature type="compositionally biased region" description="Polar residues" evidence="2">
    <location>
        <begin position="619"/>
        <end position="635"/>
    </location>
</feature>
<feature type="region of interest" description="Disordered" evidence="2">
    <location>
        <begin position="144"/>
        <end position="218"/>
    </location>
</feature>
<evidence type="ECO:0000256" key="2">
    <source>
        <dbReference type="SAM" id="MobiDB-lite"/>
    </source>
</evidence>
<feature type="compositionally biased region" description="Basic and acidic residues" evidence="2">
    <location>
        <begin position="153"/>
        <end position="167"/>
    </location>
</feature>
<dbReference type="CDD" id="cd14232">
    <property type="entry name" value="GAT_LSB5"/>
    <property type="match status" value="1"/>
</dbReference>
<dbReference type="InterPro" id="IPR045007">
    <property type="entry name" value="LSB5"/>
</dbReference>
<dbReference type="Gene3D" id="1.25.40.90">
    <property type="match status" value="1"/>
</dbReference>
<evidence type="ECO:0000313" key="5">
    <source>
        <dbReference type="Proteomes" id="UP000269276"/>
    </source>
</evidence>
<dbReference type="SUPFAM" id="SSF48464">
    <property type="entry name" value="ENTH/VHS domain"/>
    <property type="match status" value="1"/>
</dbReference>
<dbReference type="GO" id="GO:0030479">
    <property type="term" value="C:actin cortical patch"/>
    <property type="evidence" value="ECO:0007669"/>
    <property type="project" value="TreeGrafter"/>
</dbReference>
<dbReference type="GO" id="GO:0043130">
    <property type="term" value="F:ubiquitin binding"/>
    <property type="evidence" value="ECO:0007669"/>
    <property type="project" value="InterPro"/>
</dbReference>
<dbReference type="InterPro" id="IPR002014">
    <property type="entry name" value="VHS_dom"/>
</dbReference>
<dbReference type="GO" id="GO:0007034">
    <property type="term" value="P:vacuolar transport"/>
    <property type="evidence" value="ECO:0007669"/>
    <property type="project" value="UniProtKB-ARBA"/>
</dbReference>
<feature type="region of interest" description="Disordered" evidence="2">
    <location>
        <begin position="582"/>
        <end position="663"/>
    </location>
</feature>
<gene>
    <name evidence="4" type="ORF">D0863_09593</name>
</gene>
<dbReference type="VEuPathDB" id="FungiDB:BTJ68_07820"/>
<dbReference type="CDD" id="cd16980">
    <property type="entry name" value="VHS_Lsb5"/>
    <property type="match status" value="1"/>
</dbReference>
<dbReference type="GO" id="GO:0007015">
    <property type="term" value="P:actin filament organization"/>
    <property type="evidence" value="ECO:0007669"/>
    <property type="project" value="InterPro"/>
</dbReference>
<evidence type="ECO:0000256" key="1">
    <source>
        <dbReference type="ARBA" id="ARBA00011446"/>
    </source>
</evidence>
<reference evidence="4 5" key="1">
    <citation type="journal article" date="2018" name="BMC Genomics">
        <title>Genomic evidence for intraspecific hybridization in a clonal and extremely halotolerant yeast.</title>
        <authorList>
            <person name="Gostincar C."/>
            <person name="Stajich J.E."/>
            <person name="Zupancic J."/>
            <person name="Zalar P."/>
            <person name="Gunde-Cimerman N."/>
        </authorList>
    </citation>
    <scope>NUCLEOTIDE SEQUENCE [LARGE SCALE GENOMIC DNA]</scope>
    <source>
        <strain evidence="4 5">EXF-2682</strain>
    </source>
</reference>
<dbReference type="GO" id="GO:0051666">
    <property type="term" value="P:actin cortical patch localization"/>
    <property type="evidence" value="ECO:0007669"/>
    <property type="project" value="TreeGrafter"/>
</dbReference>
<dbReference type="SUPFAM" id="SSF89009">
    <property type="entry name" value="GAT-like domain"/>
    <property type="match status" value="1"/>
</dbReference>
<feature type="region of interest" description="Disordered" evidence="2">
    <location>
        <begin position="504"/>
        <end position="543"/>
    </location>
</feature>
<dbReference type="OrthoDB" id="10068368at2759"/>
<accession>A0A3M7DK72</accession>
<feature type="compositionally biased region" description="Pro residues" evidence="2">
    <location>
        <begin position="366"/>
        <end position="384"/>
    </location>
</feature>
<dbReference type="AlphaFoldDB" id="A0A3M7DK72"/>
<feature type="domain" description="VHS" evidence="3">
    <location>
        <begin position="19"/>
        <end position="148"/>
    </location>
</feature>
<dbReference type="PROSITE" id="PS50179">
    <property type="entry name" value="VHS"/>
    <property type="match status" value="1"/>
</dbReference>
<proteinExistence type="predicted"/>
<evidence type="ECO:0000259" key="3">
    <source>
        <dbReference type="PROSITE" id="PS50179"/>
    </source>
</evidence>
<sequence length="684" mass="74813">MFGGSRKPYSAVTVQIDRLTSEQYEEEDFGGLIDLVEVIRIQASGPTEAARALRKKLKYGTTHRQIRALVILDGLMENGDSRFQRAFLDEPLLERLRIMAREDMVDPSVKKKCQVLFIQWANAYKNTPGLERIANLYKELPRSQRPMAARQKVVQDDHAESESEARHSPSPAPTPSGSRSRATSSAQPPLVASAKNQPVTLTPASSALPSKHSKSKSKYSYGKPFNLAKEKDNMTNCIARASIASTNLLNGLQLANRETERVSQNPEIVSRFETAKSLRRQILLYIQQVESDDWIGSLVNANDELVKALTAYEIMDRSIEDDSDSEWEQPPPEAQARPTQGSHSRHVSADTAAQLAGLSLAEGTPPSKPARPAPASVPMPPAPAFPDRQSGHNDAGEEDDDDDDPFGDSNAAPTPHQERPGMTWKEANMTVGVVDPSTLDLQCALARSGSQLEFEDRIVSWQRATAYDGHGSAPASSIPNSDHHLCHSGSSPVLFNLNHALRSPDSLDRESESRPLTARNLALRRGHTLPEAEETQTSRRSSVGLFKRLGKMLNNYVTQPSKRIPLERLPTREATNAASLRELRDVEVGQSASNAASPSPRQMPRAGGSPTAQEGPAPASSQSSEDNAPRNSTSFDDALPAREPFIDTNTSNQSNTGAPQLELSNLGDFTIRFSLEAHDGHERN</sequence>
<dbReference type="GO" id="GO:0035091">
    <property type="term" value="F:phosphatidylinositol binding"/>
    <property type="evidence" value="ECO:0007669"/>
    <property type="project" value="InterPro"/>
</dbReference>
<dbReference type="PANTHER" id="PTHR47789">
    <property type="entry name" value="LAS SEVENTEEN-BINDING PROTEIN 5"/>
    <property type="match status" value="1"/>
</dbReference>
<name>A0A3M7DK72_HORWE</name>
<feature type="compositionally biased region" description="Polar residues" evidence="2">
    <location>
        <begin position="590"/>
        <end position="600"/>
    </location>
</feature>